<dbReference type="CDD" id="cd08603">
    <property type="entry name" value="GDPD_SHV3_repeat_1"/>
    <property type="match status" value="1"/>
</dbReference>
<dbReference type="GO" id="GO:0006071">
    <property type="term" value="P:glycerol metabolic process"/>
    <property type="evidence" value="ECO:0007669"/>
    <property type="project" value="UniProtKB-KW"/>
</dbReference>
<dbReference type="Gramene" id="ERM97414">
    <property type="protein sequence ID" value="ERM97414"/>
    <property type="gene ID" value="AMTR_s00252p00015420"/>
</dbReference>
<evidence type="ECO:0000256" key="8">
    <source>
        <dbReference type="SAM" id="Phobius"/>
    </source>
</evidence>
<feature type="transmembrane region" description="Helical" evidence="8">
    <location>
        <begin position="735"/>
        <end position="753"/>
    </location>
</feature>
<feature type="region of interest" description="Disordered" evidence="7">
    <location>
        <begin position="707"/>
        <end position="731"/>
    </location>
</feature>
<evidence type="ECO:0000256" key="9">
    <source>
        <dbReference type="SAM" id="SignalP"/>
    </source>
</evidence>
<keyword evidence="12" id="KW-1185">Reference proteome</keyword>
<dbReference type="SUPFAM" id="SSF51695">
    <property type="entry name" value="PLC-like phosphodiesterases"/>
    <property type="match status" value="2"/>
</dbReference>
<dbReference type="KEGG" id="atr:18425380"/>
<dbReference type="OrthoDB" id="1058301at2759"/>
<dbReference type="OMA" id="ALPAKKW"/>
<organism evidence="11 12">
    <name type="scientific">Amborella trichopoda</name>
    <dbReference type="NCBI Taxonomy" id="13333"/>
    <lineage>
        <taxon>Eukaryota</taxon>
        <taxon>Viridiplantae</taxon>
        <taxon>Streptophyta</taxon>
        <taxon>Embryophyta</taxon>
        <taxon>Tracheophyta</taxon>
        <taxon>Spermatophyta</taxon>
        <taxon>Magnoliopsida</taxon>
        <taxon>Amborellales</taxon>
        <taxon>Amborellaceae</taxon>
        <taxon>Amborella</taxon>
    </lineage>
</organism>
<evidence type="ECO:0000259" key="10">
    <source>
        <dbReference type="PROSITE" id="PS51704"/>
    </source>
</evidence>
<feature type="compositionally biased region" description="Low complexity" evidence="7">
    <location>
        <begin position="719"/>
        <end position="731"/>
    </location>
</feature>
<evidence type="ECO:0000256" key="2">
    <source>
        <dbReference type="ARBA" id="ARBA00022729"/>
    </source>
</evidence>
<dbReference type="GO" id="GO:0008889">
    <property type="term" value="F:glycerophosphodiester phosphodiesterase activity"/>
    <property type="evidence" value="ECO:0000318"/>
    <property type="project" value="GO_Central"/>
</dbReference>
<evidence type="ECO:0000256" key="1">
    <source>
        <dbReference type="ARBA" id="ARBA00012247"/>
    </source>
</evidence>
<feature type="signal peptide" evidence="9">
    <location>
        <begin position="1"/>
        <end position="22"/>
    </location>
</feature>
<dbReference type="PANTHER" id="PTHR43620:SF44">
    <property type="entry name" value="GLYCEROPHOSPHODIESTER PHOSPHODIESTERASE GDPDL6-RELATED"/>
    <property type="match status" value="1"/>
</dbReference>
<dbReference type="CDD" id="cd08604">
    <property type="entry name" value="GDPD_SHV3_repeat_2"/>
    <property type="match status" value="1"/>
</dbReference>
<dbReference type="FunFam" id="3.20.20.190:FF:000011">
    <property type="entry name" value="Glycerophosphodiester phosphodiesterase GDPDL3"/>
    <property type="match status" value="1"/>
</dbReference>
<evidence type="ECO:0000256" key="7">
    <source>
        <dbReference type="SAM" id="MobiDB-lite"/>
    </source>
</evidence>
<dbReference type="STRING" id="13333.W1NRQ6"/>
<dbReference type="Gene3D" id="3.20.20.190">
    <property type="entry name" value="Phosphatidylinositol (PI) phosphodiesterase"/>
    <property type="match status" value="2"/>
</dbReference>
<dbReference type="GO" id="GO:0006629">
    <property type="term" value="P:lipid metabolic process"/>
    <property type="evidence" value="ECO:0007669"/>
    <property type="project" value="InterPro"/>
</dbReference>
<sequence length="756" mass="81832">MGQNVLLILFLLQGCWFSSLSGQKSSSKWATLSGNAPEVIARGGFSGLFPESSDFANSFALSVSLSNVVLLCELQLTKDGRGICRSDLRLDNSTNIADVYPHNKKTYIVNGKPLQGWFAIDFLERQLFNKVTLIQNIFSRPSIFDNVLPIAAVEDVQRMRPPPRFWLSVQYDTFYTQNKLDMASYVISLSKTSILEFVSSPEVGLLKNINGKLKGGKTKLIFQFLKPEDIEPSTKKTYASLLENLSSIKAFASGVLVPKNYIWAVNSDLYLKSPTTLVKDAHKVGLEVYASGFANDFPASYNYSYDPVAEYLQFIDKSDFSVDGVLTDFPSTASEAVGCLARSEKSATPSALEKPLIITHNGASGVYAGCTDLAYKQAVKDGADIIDCSVQMTKDGFPICMTIADLTGDTTAMPSFMSRAIVIQEIQENSGIFSFDLTWEEIQTLKPVLNSPLGPAAMPRNPAVKNEGKFMALHDFLVLAKDMNVTGVLINVENAFYLASKKGLSITDSVLDTLRNASYDKENSPQVMIQSGDSAVLSKIKKVAPSYKRVYLIDEIISDANKLTVEEIKQFSDAVNLPRASIMTNSGSFLVSLTDVVDKMHSANISVFISVLRNEFVTIAFDFFADPTMEINTYVKAVGVDGIVTEYPATASAYMGSPCFSQNEDAAYTILPVEAGALLGLVNEDALPPAEAPAPVLTVADVEEPPLPSLADASKNTQSPAPTATPSPSGVPTGATISVALCLVTMVLGLLSLGHH</sequence>
<evidence type="ECO:0000256" key="3">
    <source>
        <dbReference type="ARBA" id="ARBA00022798"/>
    </source>
</evidence>
<keyword evidence="8" id="KW-1133">Transmembrane helix</keyword>
<keyword evidence="4" id="KW-0378">Hydrolase</keyword>
<gene>
    <name evidence="11" type="ORF">AMTR_s00252p00015420</name>
</gene>
<keyword evidence="8" id="KW-0812">Transmembrane</keyword>
<name>W1NRQ6_AMBTC</name>
<keyword evidence="2 9" id="KW-0732">Signal</keyword>
<dbReference type="FunFam" id="3.20.20.190:FF:000013">
    <property type="entry name" value="Glycerophosphodiester phosphodiesterase GDPDL3"/>
    <property type="match status" value="1"/>
</dbReference>
<dbReference type="eggNOG" id="KOG2258">
    <property type="taxonomic scope" value="Eukaryota"/>
</dbReference>
<proteinExistence type="predicted"/>
<evidence type="ECO:0000256" key="5">
    <source>
        <dbReference type="ARBA" id="ARBA00023180"/>
    </source>
</evidence>
<accession>W1NRQ6</accession>
<evidence type="ECO:0000256" key="4">
    <source>
        <dbReference type="ARBA" id="ARBA00022801"/>
    </source>
</evidence>
<dbReference type="EC" id="3.1.4.46" evidence="1"/>
<dbReference type="Pfam" id="PF03009">
    <property type="entry name" value="GDPD"/>
    <property type="match status" value="1"/>
</dbReference>
<keyword evidence="8" id="KW-0472">Membrane</keyword>
<keyword evidence="3" id="KW-0319">Glycerol metabolism</keyword>
<feature type="domain" description="GP-PDE" evidence="10">
    <location>
        <begin position="355"/>
        <end position="655"/>
    </location>
</feature>
<dbReference type="PROSITE" id="PS51704">
    <property type="entry name" value="GP_PDE"/>
    <property type="match status" value="2"/>
</dbReference>
<evidence type="ECO:0000313" key="12">
    <source>
        <dbReference type="Proteomes" id="UP000017836"/>
    </source>
</evidence>
<dbReference type="InterPro" id="IPR017946">
    <property type="entry name" value="PLC-like_Pdiesterase_TIM-brl"/>
</dbReference>
<dbReference type="InterPro" id="IPR030395">
    <property type="entry name" value="GP_PDE_dom"/>
</dbReference>
<reference evidence="12" key="1">
    <citation type="journal article" date="2013" name="Science">
        <title>The Amborella genome and the evolution of flowering plants.</title>
        <authorList>
            <consortium name="Amborella Genome Project"/>
        </authorList>
    </citation>
    <scope>NUCLEOTIDE SEQUENCE [LARGE SCALE GENOMIC DNA]</scope>
</reference>
<feature type="chain" id="PRO_5004806774" description="glycerophosphodiester phosphodiesterase" evidence="9">
    <location>
        <begin position="23"/>
        <end position="756"/>
    </location>
</feature>
<dbReference type="PANTHER" id="PTHR43620">
    <property type="entry name" value="GLYCEROPHOSPHORYL DIESTER PHOSPHODIESTERASE"/>
    <property type="match status" value="1"/>
</dbReference>
<protein>
    <recommendedName>
        <fullName evidence="1">glycerophosphodiester phosphodiesterase</fullName>
        <ecNumber evidence="1">3.1.4.46</ecNumber>
    </recommendedName>
</protein>
<dbReference type="EMBL" id="KI396433">
    <property type="protein sequence ID" value="ERM97414.1"/>
    <property type="molecule type" value="Genomic_DNA"/>
</dbReference>
<feature type="domain" description="GP-PDE" evidence="10">
    <location>
        <begin position="37"/>
        <end position="337"/>
    </location>
</feature>
<evidence type="ECO:0000313" key="11">
    <source>
        <dbReference type="EMBL" id="ERM97414.1"/>
    </source>
</evidence>
<keyword evidence="5" id="KW-0325">Glycoprotein</keyword>
<evidence type="ECO:0000256" key="6">
    <source>
        <dbReference type="ARBA" id="ARBA00047512"/>
    </source>
</evidence>
<dbReference type="HOGENOM" id="CLU_010414_0_1_1"/>
<dbReference type="Proteomes" id="UP000017836">
    <property type="component" value="Unassembled WGS sequence"/>
</dbReference>
<comment type="catalytic activity">
    <reaction evidence="6">
        <text>a sn-glycero-3-phosphodiester + H2O = an alcohol + sn-glycerol 3-phosphate + H(+)</text>
        <dbReference type="Rhea" id="RHEA:12969"/>
        <dbReference type="ChEBI" id="CHEBI:15377"/>
        <dbReference type="ChEBI" id="CHEBI:15378"/>
        <dbReference type="ChEBI" id="CHEBI:30879"/>
        <dbReference type="ChEBI" id="CHEBI:57597"/>
        <dbReference type="ChEBI" id="CHEBI:83408"/>
        <dbReference type="EC" id="3.1.4.46"/>
    </reaction>
</comment>
<dbReference type="AlphaFoldDB" id="W1NRQ6"/>